<accession>A0ABD0VBW5</accession>
<dbReference type="EMBL" id="JANQDX010000006">
    <property type="protein sequence ID" value="KAL0922073.1"/>
    <property type="molecule type" value="Genomic_DNA"/>
</dbReference>
<keyword evidence="2" id="KW-0472">Membrane</keyword>
<keyword evidence="2" id="KW-0812">Transmembrane</keyword>
<dbReference type="Proteomes" id="UP001552299">
    <property type="component" value="Unassembled WGS sequence"/>
</dbReference>
<dbReference type="AlphaFoldDB" id="A0ABD0VBW5"/>
<evidence type="ECO:0000313" key="4">
    <source>
        <dbReference type="Proteomes" id="UP001552299"/>
    </source>
</evidence>
<comment type="caution">
    <text evidence="3">The sequence shown here is derived from an EMBL/GenBank/DDBJ whole genome shotgun (WGS) entry which is preliminary data.</text>
</comment>
<organism evidence="3 4">
    <name type="scientific">Dendrobium thyrsiflorum</name>
    <name type="common">Pinecone-like raceme dendrobium</name>
    <name type="synonym">Orchid</name>
    <dbReference type="NCBI Taxonomy" id="117978"/>
    <lineage>
        <taxon>Eukaryota</taxon>
        <taxon>Viridiplantae</taxon>
        <taxon>Streptophyta</taxon>
        <taxon>Embryophyta</taxon>
        <taxon>Tracheophyta</taxon>
        <taxon>Spermatophyta</taxon>
        <taxon>Magnoliopsida</taxon>
        <taxon>Liliopsida</taxon>
        <taxon>Asparagales</taxon>
        <taxon>Orchidaceae</taxon>
        <taxon>Epidendroideae</taxon>
        <taxon>Malaxideae</taxon>
        <taxon>Dendrobiinae</taxon>
        <taxon>Dendrobium</taxon>
    </lineage>
</organism>
<proteinExistence type="predicted"/>
<evidence type="ECO:0000313" key="3">
    <source>
        <dbReference type="EMBL" id="KAL0922073.1"/>
    </source>
</evidence>
<feature type="region of interest" description="Disordered" evidence="1">
    <location>
        <begin position="105"/>
        <end position="142"/>
    </location>
</feature>
<keyword evidence="2" id="KW-1133">Transmembrane helix</keyword>
<protein>
    <submittedName>
        <fullName evidence="3">Uncharacterized protein</fullName>
    </submittedName>
</protein>
<sequence length="142" mass="16482">MRRKLTGVYSTGLFAAIYGVYIYAGNCAGNETLCCSAPSLSTIGQPPHLPQAAGQPRFCDLQVEIATYERRCDKRTRRMEIEKRGKGEKYRYLRGELPARLPIRQEQRRRRRRRSFDSFRTLNPKQPMASDWKARLPMRGLD</sequence>
<reference evidence="3 4" key="1">
    <citation type="journal article" date="2024" name="Plant Biotechnol. J.">
        <title>Dendrobium thyrsiflorum genome and its molecular insights into genes involved in important horticultural traits.</title>
        <authorList>
            <person name="Chen B."/>
            <person name="Wang J.Y."/>
            <person name="Zheng P.J."/>
            <person name="Li K.L."/>
            <person name="Liang Y.M."/>
            <person name="Chen X.F."/>
            <person name="Zhang C."/>
            <person name="Zhao X."/>
            <person name="He X."/>
            <person name="Zhang G.Q."/>
            <person name="Liu Z.J."/>
            <person name="Xu Q."/>
        </authorList>
    </citation>
    <scope>NUCLEOTIDE SEQUENCE [LARGE SCALE GENOMIC DNA]</scope>
    <source>
        <strain evidence="3">GZMU011</strain>
    </source>
</reference>
<evidence type="ECO:0000256" key="2">
    <source>
        <dbReference type="SAM" id="Phobius"/>
    </source>
</evidence>
<gene>
    <name evidence="3" type="ORF">M5K25_006035</name>
</gene>
<evidence type="ECO:0000256" key="1">
    <source>
        <dbReference type="SAM" id="MobiDB-lite"/>
    </source>
</evidence>
<name>A0ABD0VBW5_DENTH</name>
<keyword evidence="4" id="KW-1185">Reference proteome</keyword>
<feature type="transmembrane region" description="Helical" evidence="2">
    <location>
        <begin position="7"/>
        <end position="24"/>
    </location>
</feature>